<gene>
    <name evidence="2" type="ORF">MTR66_04185</name>
</gene>
<keyword evidence="2" id="KW-0808">Transferase</keyword>
<reference evidence="2 3" key="1">
    <citation type="submission" date="2022-04" db="EMBL/GenBank/DDBJ databases">
        <title>Identification of a novel bacterium isolated from mangrove sediments.</title>
        <authorList>
            <person name="Pan X."/>
        </authorList>
    </citation>
    <scope>NUCLEOTIDE SEQUENCE [LARGE SCALE GENOMIC DNA]</scope>
    <source>
        <strain evidence="2 3">B2638</strain>
    </source>
</reference>
<feature type="domain" description="Methyltransferase type 11" evidence="1">
    <location>
        <begin position="48"/>
        <end position="140"/>
    </location>
</feature>
<dbReference type="Gene3D" id="3.40.50.150">
    <property type="entry name" value="Vaccinia Virus protein VP39"/>
    <property type="match status" value="1"/>
</dbReference>
<evidence type="ECO:0000313" key="3">
    <source>
        <dbReference type="Proteomes" id="UP001202281"/>
    </source>
</evidence>
<name>A0ABT0BLV0_9SPHN</name>
<dbReference type="PANTHER" id="PTHR43591:SF24">
    <property type="entry name" value="2-METHOXY-6-POLYPRENYL-1,4-BENZOQUINOL METHYLASE, MITOCHONDRIAL"/>
    <property type="match status" value="1"/>
</dbReference>
<evidence type="ECO:0000313" key="2">
    <source>
        <dbReference type="EMBL" id="MCJ2186009.1"/>
    </source>
</evidence>
<dbReference type="InterPro" id="IPR013216">
    <property type="entry name" value="Methyltransf_11"/>
</dbReference>
<keyword evidence="2" id="KW-0489">Methyltransferase</keyword>
<dbReference type="RefSeq" id="WP_243918186.1">
    <property type="nucleotide sequence ID" value="NZ_JALHLG010000005.1"/>
</dbReference>
<dbReference type="PANTHER" id="PTHR43591">
    <property type="entry name" value="METHYLTRANSFERASE"/>
    <property type="match status" value="1"/>
</dbReference>
<organism evidence="2 3">
    <name type="scientific">Novosphingobium beihaiensis</name>
    <dbReference type="NCBI Taxonomy" id="2930389"/>
    <lineage>
        <taxon>Bacteria</taxon>
        <taxon>Pseudomonadati</taxon>
        <taxon>Pseudomonadota</taxon>
        <taxon>Alphaproteobacteria</taxon>
        <taxon>Sphingomonadales</taxon>
        <taxon>Sphingomonadaceae</taxon>
        <taxon>Novosphingobium</taxon>
    </lineage>
</organism>
<keyword evidence="3" id="KW-1185">Reference proteome</keyword>
<dbReference type="SUPFAM" id="SSF53335">
    <property type="entry name" value="S-adenosyl-L-methionine-dependent methyltransferases"/>
    <property type="match status" value="1"/>
</dbReference>
<dbReference type="GO" id="GO:0008168">
    <property type="term" value="F:methyltransferase activity"/>
    <property type="evidence" value="ECO:0007669"/>
    <property type="project" value="UniProtKB-KW"/>
</dbReference>
<dbReference type="GO" id="GO:0032259">
    <property type="term" value="P:methylation"/>
    <property type="evidence" value="ECO:0007669"/>
    <property type="project" value="UniProtKB-KW"/>
</dbReference>
<evidence type="ECO:0000259" key="1">
    <source>
        <dbReference type="Pfam" id="PF08241"/>
    </source>
</evidence>
<proteinExistence type="predicted"/>
<comment type="caution">
    <text evidence="2">The sequence shown here is derived from an EMBL/GenBank/DDBJ whole genome shotgun (WGS) entry which is preliminary data.</text>
</comment>
<accession>A0ABT0BLV0</accession>
<dbReference type="EMBL" id="JALHLG010000005">
    <property type="protein sequence ID" value="MCJ2186009.1"/>
    <property type="molecule type" value="Genomic_DNA"/>
</dbReference>
<dbReference type="CDD" id="cd02440">
    <property type="entry name" value="AdoMet_MTases"/>
    <property type="match status" value="1"/>
</dbReference>
<dbReference type="Pfam" id="PF08241">
    <property type="entry name" value="Methyltransf_11"/>
    <property type="match status" value="1"/>
</dbReference>
<sequence length="252" mass="26685">MTDQHETLVRHQFGAASAAYVSSAVHANGDDLAAIAAHAGHSRPHHALDLGTGGGHVAYAIAPYAGNVTASDLAPEMLAAVAEEARQRAIGNIAMCEAAAEALPFADGTFDFLACRFSTHHWRDPQAGLREARRVLASGAPALFADVVAPPSAAADTHLQAIELLRDPSHVRNHTAAGWASMLERAGFTIVTLATARLRMDFASWTARMGTPPERSAAIRALQKLASADVRKHFAIEQDGSFTLDTVLIEAR</sequence>
<protein>
    <submittedName>
        <fullName evidence="2">Class I SAM-dependent methyltransferase</fullName>
    </submittedName>
</protein>
<dbReference type="Proteomes" id="UP001202281">
    <property type="component" value="Unassembled WGS sequence"/>
</dbReference>
<dbReference type="InterPro" id="IPR029063">
    <property type="entry name" value="SAM-dependent_MTases_sf"/>
</dbReference>